<sequence length="299" mass="32207">MKPASHARVLRERLERRDIIVVPGGGSPLEVKLIAREGFEAAYLSGYATAASRYAVPDIGLVAYGEIENAVLATTRVADVPLIVDCDTGYGDVTNMARTVQGMERLGVAAIQIEDQAWPKRCGHMDAKIVEPREVALRKLRAALDARLDPDTVIIARTDARGPHGLDEALERCLMFRQAGADVVFVDGPQSLEELQIIGRELAGGPLVANMSESGLTPLLSAAELQELGFAIALFPSSTVRLCVRVIEGFLTDLKTTGDSRAWVDRMASLAQTNSALGIDSMRAFEAGILADVQRRLGQ</sequence>
<organism evidence="1 2">
    <name type="scientific">Caballeronia telluris</name>
    <dbReference type="NCBI Taxonomy" id="326475"/>
    <lineage>
        <taxon>Bacteria</taxon>
        <taxon>Pseudomonadati</taxon>
        <taxon>Pseudomonadota</taxon>
        <taxon>Betaproteobacteria</taxon>
        <taxon>Burkholderiales</taxon>
        <taxon>Burkholderiaceae</taxon>
        <taxon>Caballeronia</taxon>
    </lineage>
</organism>
<proteinExistence type="predicted"/>
<dbReference type="PANTHER" id="PTHR42905:SF5">
    <property type="entry name" value="CARBOXYVINYL-CARBOXYPHOSPHONATE PHOSPHORYLMUTASE, CHLOROPLASTIC"/>
    <property type="match status" value="1"/>
</dbReference>
<dbReference type="Pfam" id="PF13714">
    <property type="entry name" value="PEP_mutase"/>
    <property type="match status" value="1"/>
</dbReference>
<dbReference type="GO" id="GO:0016833">
    <property type="term" value="F:oxo-acid-lyase activity"/>
    <property type="evidence" value="ECO:0007669"/>
    <property type="project" value="UniProtKB-ARBA"/>
</dbReference>
<reference evidence="1" key="1">
    <citation type="submission" date="2016-01" db="EMBL/GenBank/DDBJ databases">
        <authorList>
            <person name="Peeters Charlotte."/>
        </authorList>
    </citation>
    <scope>NUCLEOTIDE SEQUENCE</scope>
    <source>
        <strain evidence="1">LMG 22936</strain>
    </source>
</reference>
<dbReference type="Gene3D" id="3.20.20.60">
    <property type="entry name" value="Phosphoenolpyruvate-binding domains"/>
    <property type="match status" value="1"/>
</dbReference>
<protein>
    <submittedName>
        <fullName evidence="1">Carboxyvinyl-carboxyphosphonate phosphorylmutase</fullName>
    </submittedName>
</protein>
<dbReference type="InterPro" id="IPR015813">
    <property type="entry name" value="Pyrv/PenolPyrv_kinase-like_dom"/>
</dbReference>
<dbReference type="InterPro" id="IPR039556">
    <property type="entry name" value="ICL/PEPM"/>
</dbReference>
<name>A0A158K6B4_9BURK</name>
<dbReference type="AlphaFoldDB" id="A0A158K6B4"/>
<keyword evidence="2" id="KW-1185">Reference proteome</keyword>
<dbReference type="InterPro" id="IPR018523">
    <property type="entry name" value="Isocitrate_lyase_ph_CS"/>
</dbReference>
<dbReference type="InterPro" id="IPR040442">
    <property type="entry name" value="Pyrv_kinase-like_dom_sf"/>
</dbReference>
<accession>A0A158K6B4</accession>
<evidence type="ECO:0000313" key="2">
    <source>
        <dbReference type="Proteomes" id="UP000054717"/>
    </source>
</evidence>
<comment type="caution">
    <text evidence="1">The sequence shown here is derived from an EMBL/GenBank/DDBJ whole genome shotgun (WGS) entry which is preliminary data.</text>
</comment>
<dbReference type="STRING" id="326475.AWB66_05327"/>
<dbReference type="EMBL" id="FCNZ02000028">
    <property type="protein sequence ID" value="SAL76090.1"/>
    <property type="molecule type" value="Genomic_DNA"/>
</dbReference>
<evidence type="ECO:0000313" key="1">
    <source>
        <dbReference type="EMBL" id="SAL76090.1"/>
    </source>
</evidence>
<dbReference type="PROSITE" id="PS00161">
    <property type="entry name" value="ISOCITRATE_LYASE"/>
    <property type="match status" value="1"/>
</dbReference>
<dbReference type="CDD" id="cd00377">
    <property type="entry name" value="ICL_PEPM"/>
    <property type="match status" value="1"/>
</dbReference>
<dbReference type="Proteomes" id="UP000054717">
    <property type="component" value="Unassembled WGS sequence"/>
</dbReference>
<dbReference type="RefSeq" id="WP_087633086.1">
    <property type="nucleotide sequence ID" value="NZ_FCNZ02000028.1"/>
</dbReference>
<dbReference type="PANTHER" id="PTHR42905">
    <property type="entry name" value="PHOSPHOENOLPYRUVATE CARBOXYLASE"/>
    <property type="match status" value="1"/>
</dbReference>
<dbReference type="SUPFAM" id="SSF51621">
    <property type="entry name" value="Phosphoenolpyruvate/pyruvate domain"/>
    <property type="match status" value="1"/>
</dbReference>
<gene>
    <name evidence="1" type="ORF">AWB66_05327</name>
</gene>